<gene>
    <name evidence="2" type="ORF">HNR05_003223</name>
</gene>
<feature type="transmembrane region" description="Helical" evidence="1">
    <location>
        <begin position="120"/>
        <end position="144"/>
    </location>
</feature>
<sequence>MKRSHPTPLIALGLLGLVVGYLLEVAAAATGNPNIVPPLSLPITLVAVAVVLLLLAWPVRQSTRTRQVGEARRQVNPFVAMRVAVLAKASSFAGALLFGAGLGIGLHLVTRTVVPPATTVWLAIGMALGAAILLAGGLVAEYFCMLPPSDDERQESGASRG</sequence>
<keyword evidence="3" id="KW-1185">Reference proteome</keyword>
<feature type="transmembrane region" description="Helical" evidence="1">
    <location>
        <begin position="38"/>
        <end position="59"/>
    </location>
</feature>
<protein>
    <submittedName>
        <fullName evidence="2">F0F1-type ATP synthase assembly protein I</fullName>
    </submittedName>
</protein>
<dbReference type="RefSeq" id="WP_179580029.1">
    <property type="nucleotide sequence ID" value="NZ_JACCFM010000001.1"/>
</dbReference>
<keyword evidence="1" id="KW-1133">Transmembrane helix</keyword>
<evidence type="ECO:0000256" key="1">
    <source>
        <dbReference type="SAM" id="Phobius"/>
    </source>
</evidence>
<keyword evidence="1" id="KW-0812">Transmembrane</keyword>
<evidence type="ECO:0000313" key="3">
    <source>
        <dbReference type="Proteomes" id="UP000537260"/>
    </source>
</evidence>
<dbReference type="InterPro" id="IPR021517">
    <property type="entry name" value="DUF3180"/>
</dbReference>
<accession>A0A7Z0EGV8</accession>
<organism evidence="2 3">
    <name type="scientific">Glaciibacter psychrotolerans</name>
    <dbReference type="NCBI Taxonomy" id="670054"/>
    <lineage>
        <taxon>Bacteria</taxon>
        <taxon>Bacillati</taxon>
        <taxon>Actinomycetota</taxon>
        <taxon>Actinomycetes</taxon>
        <taxon>Micrococcales</taxon>
        <taxon>Microbacteriaceae</taxon>
        <taxon>Glaciibacter</taxon>
    </lineage>
</organism>
<evidence type="ECO:0000313" key="2">
    <source>
        <dbReference type="EMBL" id="NYJ21432.1"/>
    </source>
</evidence>
<feature type="transmembrane region" description="Helical" evidence="1">
    <location>
        <begin position="79"/>
        <end position="108"/>
    </location>
</feature>
<comment type="caution">
    <text evidence="2">The sequence shown here is derived from an EMBL/GenBank/DDBJ whole genome shotgun (WGS) entry which is preliminary data.</text>
</comment>
<reference evidence="2 3" key="1">
    <citation type="submission" date="2020-07" db="EMBL/GenBank/DDBJ databases">
        <title>Sequencing the genomes of 1000 actinobacteria strains.</title>
        <authorList>
            <person name="Klenk H.-P."/>
        </authorList>
    </citation>
    <scope>NUCLEOTIDE SEQUENCE [LARGE SCALE GENOMIC DNA]</scope>
    <source>
        <strain evidence="2 3">LI1</strain>
    </source>
</reference>
<keyword evidence="1" id="KW-0472">Membrane</keyword>
<dbReference type="AlphaFoldDB" id="A0A7Z0EGV8"/>
<dbReference type="Proteomes" id="UP000537260">
    <property type="component" value="Unassembled WGS sequence"/>
</dbReference>
<proteinExistence type="predicted"/>
<dbReference type="Pfam" id="PF11377">
    <property type="entry name" value="DUF3180"/>
    <property type="match status" value="1"/>
</dbReference>
<name>A0A7Z0EGV8_9MICO</name>
<dbReference type="EMBL" id="JACCFM010000001">
    <property type="protein sequence ID" value="NYJ21432.1"/>
    <property type="molecule type" value="Genomic_DNA"/>
</dbReference>